<geneLocation type="plasmid" evidence="3 4">
    <name>unnamed1</name>
</geneLocation>
<dbReference type="Proteomes" id="UP000509626">
    <property type="component" value="Plasmid unnamed1"/>
</dbReference>
<feature type="region of interest" description="Disordered" evidence="2">
    <location>
        <begin position="176"/>
        <end position="215"/>
    </location>
</feature>
<dbReference type="InterPro" id="IPR008948">
    <property type="entry name" value="L-Aspartase-like"/>
</dbReference>
<reference evidence="3 4" key="1">
    <citation type="submission" date="2020-06" db="EMBL/GenBank/DDBJ databases">
        <title>NJ-3-1, isolated from saline soil.</title>
        <authorList>
            <person name="Cui H.L."/>
            <person name="Shi X."/>
        </authorList>
    </citation>
    <scope>NUCLEOTIDE SEQUENCE [LARGE SCALE GENOMIC DNA]</scope>
    <source>
        <strain evidence="3 4">NJ-3-1</strain>
        <plasmid evidence="3 4">unnamed1</plasmid>
    </source>
</reference>
<dbReference type="RefSeq" id="WP_179270873.1">
    <property type="nucleotide sequence ID" value="NZ_CP058580.1"/>
</dbReference>
<organism evidence="3 4">
    <name type="scientific">Halorarum salinum</name>
    <dbReference type="NCBI Taxonomy" id="2743089"/>
    <lineage>
        <taxon>Archaea</taxon>
        <taxon>Methanobacteriati</taxon>
        <taxon>Methanobacteriota</taxon>
        <taxon>Stenosarchaea group</taxon>
        <taxon>Halobacteria</taxon>
        <taxon>Halobacteriales</taxon>
        <taxon>Haloferacaceae</taxon>
        <taxon>Halorarum</taxon>
    </lineage>
</organism>
<accession>A0A7D5LDR0</accession>
<evidence type="ECO:0000313" key="4">
    <source>
        <dbReference type="Proteomes" id="UP000509626"/>
    </source>
</evidence>
<dbReference type="PROSITE" id="PS00488">
    <property type="entry name" value="PAL_HISTIDASE"/>
    <property type="match status" value="1"/>
</dbReference>
<dbReference type="GeneID" id="56040024"/>
<dbReference type="Gene3D" id="1.20.200.10">
    <property type="entry name" value="Fumarase/aspartase (Central domain)"/>
    <property type="match status" value="1"/>
</dbReference>
<keyword evidence="3" id="KW-0614">Plasmid</keyword>
<keyword evidence="4" id="KW-1185">Reference proteome</keyword>
<protein>
    <submittedName>
        <fullName evidence="3">Histidine ammonia-lyase</fullName>
        <ecNumber evidence="3">4.3.1.3</ecNumber>
    </submittedName>
</protein>
<dbReference type="CDD" id="cd00332">
    <property type="entry name" value="PAL-HAL"/>
    <property type="match status" value="1"/>
</dbReference>
<dbReference type="PANTHER" id="PTHR10362">
    <property type="entry name" value="HISTIDINE AMMONIA-LYASE"/>
    <property type="match status" value="1"/>
</dbReference>
<dbReference type="GO" id="GO:0004397">
    <property type="term" value="F:histidine ammonia-lyase activity"/>
    <property type="evidence" value="ECO:0007669"/>
    <property type="project" value="UniProtKB-EC"/>
</dbReference>
<dbReference type="Gene3D" id="1.10.275.10">
    <property type="entry name" value="Fumarase/aspartase (N-terminal domain)"/>
    <property type="match status" value="1"/>
</dbReference>
<dbReference type="InterPro" id="IPR024083">
    <property type="entry name" value="Fumarase/histidase_N"/>
</dbReference>
<dbReference type="EMBL" id="CP058580">
    <property type="protein sequence ID" value="QLG64291.1"/>
    <property type="molecule type" value="Genomic_DNA"/>
</dbReference>
<dbReference type="Pfam" id="PF00221">
    <property type="entry name" value="Lyase_aromatic"/>
    <property type="match status" value="1"/>
</dbReference>
<keyword evidence="1 3" id="KW-0456">Lyase</keyword>
<evidence type="ECO:0000256" key="1">
    <source>
        <dbReference type="ARBA" id="ARBA00023239"/>
    </source>
</evidence>
<dbReference type="SUPFAM" id="SSF48557">
    <property type="entry name" value="L-aspartase-like"/>
    <property type="match status" value="1"/>
</dbReference>
<dbReference type="AlphaFoldDB" id="A0A7D5LDR0"/>
<dbReference type="KEGG" id="halu:HUG12_21155"/>
<sequence>MSETADGRPAEVVLDGESLTPEEVAAVARDGATVRIAESAREAVRASRDRVVAAAESGEAVYGLNTGFGHLVDARIDPEDVTELQTNLVRSHATGAGRLLATEEVRGMMLTRVNALVKGYSGVREVVVDHLVAMLNEGVHPVVPSRGSLGASGDLAPLAHVAVVLLGEGRATVDGRPDGGSWGVDAAGAGDRETAGVAGTNAGVDDGPSGGADEAVPGDEALAAADLDPLRLAPKEGLALINGTQLTLAVAALLVVDAERVLDAADAAGTLTTEVTMSTTANCDPAVTDVRPHAGQAESAANVRRYAAGSEVIESHRNCDRVQDAYSIRCLPQVHGAVRDAVGHLREAVEVELNGATDNPLVFPSDAVAGRASGGEDAAVLSAGNFHGAPLAHRLDYVAGALTDLAAICERRVDRMLNPEIQEEHLPPFLTERSGLRSGYMIAQYTAAALLNDCRAAGRHATDSTPVSGNQEDHVSMSGGAALTARTVLGNVATVVGVELVCGAQAAEFLDPDLSLGDGTAAAYDAVREVVPKLVEDRPLDADLRAGERLVSSGAVRDAVEAAVAGEGD</sequence>
<name>A0A7D5LDR0_9EURY</name>
<dbReference type="OrthoDB" id="27422at2157"/>
<gene>
    <name evidence="3" type="ORF">HUG12_21155</name>
</gene>
<proteinExistence type="predicted"/>
<dbReference type="InterPro" id="IPR001106">
    <property type="entry name" value="Aromatic_Lyase"/>
</dbReference>
<dbReference type="NCBIfam" id="NF006871">
    <property type="entry name" value="PRK09367.1"/>
    <property type="match status" value="1"/>
</dbReference>
<dbReference type="EC" id="4.3.1.3" evidence="3"/>
<dbReference type="InterPro" id="IPR022313">
    <property type="entry name" value="Phe/His_NH3-lyase_AS"/>
</dbReference>
<evidence type="ECO:0000256" key="2">
    <source>
        <dbReference type="SAM" id="MobiDB-lite"/>
    </source>
</evidence>
<dbReference type="FunFam" id="1.10.275.10:FF:000005">
    <property type="entry name" value="Histidine ammonia-lyase"/>
    <property type="match status" value="1"/>
</dbReference>
<evidence type="ECO:0000313" key="3">
    <source>
        <dbReference type="EMBL" id="QLG64291.1"/>
    </source>
</evidence>